<evidence type="ECO:0000313" key="4">
    <source>
        <dbReference type="Proteomes" id="UP000712713"/>
    </source>
</evidence>
<dbReference type="PANTHER" id="PTHR34512:SF30">
    <property type="entry name" value="OUTER MEMBRANE PROTEIN ASSEMBLY FACTOR BAMB"/>
    <property type="match status" value="1"/>
</dbReference>
<evidence type="ECO:0000256" key="1">
    <source>
        <dbReference type="SAM" id="Phobius"/>
    </source>
</evidence>
<dbReference type="AlphaFoldDB" id="A0A921JR14"/>
<dbReference type="InterPro" id="IPR011047">
    <property type="entry name" value="Quinoprotein_ADH-like_sf"/>
</dbReference>
<comment type="caution">
    <text evidence="3">The sequence shown here is derived from an EMBL/GenBank/DDBJ whole genome shotgun (WGS) entry which is preliminary data.</text>
</comment>
<proteinExistence type="predicted"/>
<accession>A0A921JR14</accession>
<evidence type="ECO:0000259" key="2">
    <source>
        <dbReference type="Pfam" id="PF13360"/>
    </source>
</evidence>
<feature type="domain" description="Pyrrolo-quinoline quinone repeat" evidence="2">
    <location>
        <begin position="318"/>
        <end position="426"/>
    </location>
</feature>
<keyword evidence="1" id="KW-1133">Transmembrane helix</keyword>
<name>A0A921JR14_9ACTN</name>
<keyword evidence="1" id="KW-0472">Membrane</keyword>
<dbReference type="Proteomes" id="UP000712713">
    <property type="component" value="Unassembled WGS sequence"/>
</dbReference>
<dbReference type="InterPro" id="IPR002372">
    <property type="entry name" value="PQQ_rpt_dom"/>
</dbReference>
<dbReference type="PANTHER" id="PTHR34512">
    <property type="entry name" value="CELL SURFACE PROTEIN"/>
    <property type="match status" value="1"/>
</dbReference>
<reference evidence="3" key="2">
    <citation type="submission" date="2021-09" db="EMBL/GenBank/DDBJ databases">
        <authorList>
            <person name="Gilroy R."/>
        </authorList>
    </citation>
    <scope>NUCLEOTIDE SEQUENCE</scope>
    <source>
        <strain evidence="3">ChiGjej3B3-7470</strain>
    </source>
</reference>
<feature type="transmembrane region" description="Helical" evidence="1">
    <location>
        <begin position="31"/>
        <end position="50"/>
    </location>
</feature>
<organism evidence="3 4">
    <name type="scientific">Tessaracoccus flavescens</name>
    <dbReference type="NCBI Taxonomy" id="399497"/>
    <lineage>
        <taxon>Bacteria</taxon>
        <taxon>Bacillati</taxon>
        <taxon>Actinomycetota</taxon>
        <taxon>Actinomycetes</taxon>
        <taxon>Propionibacteriales</taxon>
        <taxon>Propionibacteriaceae</taxon>
        <taxon>Tessaracoccus</taxon>
    </lineage>
</organism>
<dbReference type="SUPFAM" id="SSF50998">
    <property type="entry name" value="Quinoprotein alcohol dehydrogenase-like"/>
    <property type="match status" value="1"/>
</dbReference>
<evidence type="ECO:0000313" key="3">
    <source>
        <dbReference type="EMBL" id="HJE50978.1"/>
    </source>
</evidence>
<dbReference type="Gene3D" id="2.130.10.10">
    <property type="entry name" value="YVTN repeat-like/Quinoprotein amine dehydrogenase"/>
    <property type="match status" value="2"/>
</dbReference>
<protein>
    <submittedName>
        <fullName evidence="3">PQQ-binding-like beta-propeller repeat protein</fullName>
    </submittedName>
</protein>
<sequence length="443" mass="48109">MPRDEEVLDLDAPTPTRAFAVERRGWTTGRIWLAIGAFALAVIVLAAVILRPQARFEPEVVGLQSEPTTVWTSELGVPWLSPIGDDRIAVFTPEGNSRVVEAATGRELWAVEQDRSATPSEELLSWLSDLPGTRYVASMYGTDRAVLFDRDSGEERHRFTVPGVKDGDFAFLWSGTGGSLLVATIVGSGTFSPRTLITRLDPNDPNERLWTVELPLGRFVNHNTPVLEEYGLMFLPSEFGDNTYRHVIWADSGEVVDWMLSGGELALLGLVGVIASPSGVRAVDVRSGAELWRGEPVHGSGLVVDGDALYMLPAENLGHLVRVDPTDGTEIWRAERVFSASTLTTVGRHVYIADGGELIVLDRATGREVARTPLGSDTVQAWAGDGVLVTAAHPSALMDELVLQGWGPDGAPLWSLSKDGEYWPVVAGKHLMLLQESTLSVLR</sequence>
<gene>
    <name evidence="3" type="ORF">K8V15_03200</name>
</gene>
<dbReference type="EMBL" id="DYZF01000074">
    <property type="protein sequence ID" value="HJE50978.1"/>
    <property type="molecule type" value="Genomic_DNA"/>
</dbReference>
<dbReference type="InterPro" id="IPR015943">
    <property type="entry name" value="WD40/YVTN_repeat-like_dom_sf"/>
</dbReference>
<reference evidence="3" key="1">
    <citation type="journal article" date="2021" name="PeerJ">
        <title>Extensive microbial diversity within the chicken gut microbiome revealed by metagenomics and culture.</title>
        <authorList>
            <person name="Gilroy R."/>
            <person name="Ravi A."/>
            <person name="Getino M."/>
            <person name="Pursley I."/>
            <person name="Horton D.L."/>
            <person name="Alikhan N.F."/>
            <person name="Baker D."/>
            <person name="Gharbi K."/>
            <person name="Hall N."/>
            <person name="Watson M."/>
            <person name="Adriaenssens E.M."/>
            <person name="Foster-Nyarko E."/>
            <person name="Jarju S."/>
            <person name="Secka A."/>
            <person name="Antonio M."/>
            <person name="Oren A."/>
            <person name="Chaudhuri R.R."/>
            <person name="La Ragione R."/>
            <person name="Hildebrand F."/>
            <person name="Pallen M.J."/>
        </authorList>
    </citation>
    <scope>NUCLEOTIDE SEQUENCE</scope>
    <source>
        <strain evidence="3">ChiGjej3B3-7470</strain>
    </source>
</reference>
<dbReference type="Pfam" id="PF13360">
    <property type="entry name" value="PQQ_2"/>
    <property type="match status" value="1"/>
</dbReference>
<keyword evidence="1" id="KW-0812">Transmembrane</keyword>